<evidence type="ECO:0000313" key="1">
    <source>
        <dbReference type="EMBL" id="ABT14865.1"/>
    </source>
</evidence>
<dbReference type="RefSeq" id="YP_001497662.1">
    <property type="nucleotide sequence ID" value="NC_009898.1"/>
</dbReference>
<dbReference type="KEGG" id="vg:5658936"/>
<evidence type="ECO:0000313" key="2">
    <source>
        <dbReference type="Proteomes" id="UP000202419"/>
    </source>
</evidence>
<dbReference type="Proteomes" id="UP000202419">
    <property type="component" value="Segment"/>
</dbReference>
<protein>
    <submittedName>
        <fullName evidence="1">Uncharacterized protein b466L</fullName>
    </submittedName>
</protein>
<accession>A7IWZ1</accession>
<keyword evidence="2" id="KW-1185">Reference proteome</keyword>
<organism evidence="1 2">
    <name type="scientific">Paramecium bursaria Chlorella virus NY2A</name>
    <name type="common">PBCV-NY2A</name>
    <dbReference type="NCBI Taxonomy" id="46021"/>
    <lineage>
        <taxon>Viruses</taxon>
        <taxon>Varidnaviria</taxon>
        <taxon>Bamfordvirae</taxon>
        <taxon>Nucleocytoviricota</taxon>
        <taxon>Megaviricetes</taxon>
        <taxon>Algavirales</taxon>
        <taxon>Phycodnaviridae</taxon>
        <taxon>Chlorovirus</taxon>
        <taxon>Chlorovirus americanus</taxon>
    </lineage>
</organism>
<organismHost>
    <name type="scientific">Chlorella</name>
    <dbReference type="NCBI Taxonomy" id="3071"/>
</organismHost>
<sequence>MVETFFLNVRPLTTIFVILFSDAKRAKSLAFSMGREAHASEAIFRIGTSQVCRRCRAFDGRHGPPAPSP</sequence>
<reference evidence="1 2" key="1">
    <citation type="journal article" date="2007" name="Virology">
        <title>Sequence and annotation of the 369-kb NY-2A and the 345-kb AR158 viruses that infect Chlorella NC64A.</title>
        <authorList>
            <person name="Fitzgerald L.A."/>
            <person name="Graves M.V."/>
            <person name="Li X."/>
            <person name="Feldblyum T."/>
            <person name="Nierman W.C."/>
            <person name="Van Etten J.L."/>
        </authorList>
    </citation>
    <scope>NUCLEOTIDE SEQUENCE [LARGE SCALE GENOMIC DNA]</scope>
    <source>
        <strain evidence="1 2">NY-2A</strain>
    </source>
</reference>
<dbReference type="GeneID" id="5658936"/>
<gene>
    <name evidence="1" type="primary">b466L</name>
    <name evidence="1" type="ORF">NY2A_b466L</name>
</gene>
<dbReference type="EMBL" id="DQ491002">
    <property type="protein sequence ID" value="ABT14865.1"/>
    <property type="molecule type" value="Genomic_DNA"/>
</dbReference>
<proteinExistence type="predicted"/>
<name>A7IWZ1_PBCVN</name>